<feature type="domain" description="N-acetyltransferase" evidence="2">
    <location>
        <begin position="1"/>
        <end position="109"/>
    </location>
</feature>
<feature type="region of interest" description="Disordered" evidence="1">
    <location>
        <begin position="95"/>
        <end position="128"/>
    </location>
</feature>
<dbReference type="InterPro" id="IPR000182">
    <property type="entry name" value="GNAT_dom"/>
</dbReference>
<dbReference type="OrthoDB" id="194677at2157"/>
<protein>
    <submittedName>
        <fullName evidence="3">GNAT family N-acetyltransferase</fullName>
    </submittedName>
</protein>
<evidence type="ECO:0000259" key="2">
    <source>
        <dbReference type="PROSITE" id="PS51186"/>
    </source>
</evidence>
<dbReference type="Pfam" id="PF13673">
    <property type="entry name" value="Acetyltransf_10"/>
    <property type="match status" value="1"/>
</dbReference>
<keyword evidence="4" id="KW-1185">Reference proteome</keyword>
<organism evidence="3 4">
    <name type="scientific">Haloplanus rallus</name>
    <dbReference type="NCBI Taxonomy" id="1816183"/>
    <lineage>
        <taxon>Archaea</taxon>
        <taxon>Methanobacteriati</taxon>
        <taxon>Methanobacteriota</taxon>
        <taxon>Stenosarchaea group</taxon>
        <taxon>Halobacteria</taxon>
        <taxon>Halobacteriales</taxon>
        <taxon>Haloferacaceae</taxon>
        <taxon>Haloplanus</taxon>
    </lineage>
</organism>
<keyword evidence="3" id="KW-0808">Transferase</keyword>
<feature type="compositionally biased region" description="Basic and acidic residues" evidence="1">
    <location>
        <begin position="98"/>
        <end position="116"/>
    </location>
</feature>
<dbReference type="PROSITE" id="PS51186">
    <property type="entry name" value="GNAT"/>
    <property type="match status" value="1"/>
</dbReference>
<dbReference type="Proteomes" id="UP000428325">
    <property type="component" value="Chromosome"/>
</dbReference>
<gene>
    <name evidence="3" type="ORF">EI982_13075</name>
</gene>
<sequence length="128" mass="13844">MRVLDGAVLSVDARTVRERIDDGAALVATVEGRVVGALVRDGDRVTAVATRRRWRDRGVGTALVSAAAAERDRLVAEFDPDVRPFYESLGFEVEPTGDGDRLRGRLSRESARERGPDVVGPVEQGDGE</sequence>
<dbReference type="EMBL" id="CP034345">
    <property type="protein sequence ID" value="QGX96680.1"/>
    <property type="molecule type" value="Genomic_DNA"/>
</dbReference>
<dbReference type="AlphaFoldDB" id="A0A6B9FGM1"/>
<dbReference type="SUPFAM" id="SSF55729">
    <property type="entry name" value="Acyl-CoA N-acyltransferases (Nat)"/>
    <property type="match status" value="1"/>
</dbReference>
<dbReference type="GO" id="GO:0016747">
    <property type="term" value="F:acyltransferase activity, transferring groups other than amino-acyl groups"/>
    <property type="evidence" value="ECO:0007669"/>
    <property type="project" value="InterPro"/>
</dbReference>
<evidence type="ECO:0000313" key="4">
    <source>
        <dbReference type="Proteomes" id="UP000428325"/>
    </source>
</evidence>
<name>A0A6B9FGM1_9EURY</name>
<evidence type="ECO:0000256" key="1">
    <source>
        <dbReference type="SAM" id="MobiDB-lite"/>
    </source>
</evidence>
<accession>A0A6B9FGM1</accession>
<proteinExistence type="predicted"/>
<dbReference type="KEGG" id="hra:EI982_13075"/>
<evidence type="ECO:0000313" key="3">
    <source>
        <dbReference type="EMBL" id="QGX96680.1"/>
    </source>
</evidence>
<dbReference type="Gene3D" id="3.40.630.30">
    <property type="match status" value="1"/>
</dbReference>
<reference evidence="3 4" key="1">
    <citation type="submission" date="2018-12" db="EMBL/GenBank/DDBJ databases">
        <title>Complete genome sequence of Haloplanus rallus MBLA0036.</title>
        <authorList>
            <person name="Nam Y.-d."/>
            <person name="Kang J."/>
            <person name="Chung W.-H."/>
            <person name="Park Y.S."/>
        </authorList>
    </citation>
    <scope>NUCLEOTIDE SEQUENCE [LARGE SCALE GENOMIC DNA]</scope>
    <source>
        <strain evidence="3 4">MBLA0036</strain>
    </source>
</reference>
<dbReference type="InterPro" id="IPR016181">
    <property type="entry name" value="Acyl_CoA_acyltransferase"/>
</dbReference>